<accession>A0A0H4VI18</accession>
<reference evidence="1 2" key="1">
    <citation type="submission" date="2015-01" db="EMBL/GenBank/DDBJ databases">
        <title>Rufibacter sp./DG31D/ whole genome sequencing.</title>
        <authorList>
            <person name="Kim M.K."/>
            <person name="Srinivasan S."/>
            <person name="Lee J.-J."/>
        </authorList>
    </citation>
    <scope>NUCLEOTIDE SEQUENCE [LARGE SCALE GENOMIC DNA]</scope>
    <source>
        <strain evidence="1 2">DG31D</strain>
    </source>
</reference>
<dbReference type="STRING" id="1379910.TH63_06500"/>
<sequence length="83" mass="9516">MLLKNQPVYLQHEHDPNSAQRLVARTSNLMGEPLAVQKCNIEQGSDSPGPLVFLRGYKFKTKEKMKSGQKNAMQCWWHQSEDS</sequence>
<dbReference type="PATRIC" id="fig|1379910.4.peg.1423"/>
<dbReference type="EMBL" id="CP010777">
    <property type="protein sequence ID" value="AKQ45365.1"/>
    <property type="molecule type" value="Genomic_DNA"/>
</dbReference>
<dbReference type="Proteomes" id="UP000036458">
    <property type="component" value="Chromosome"/>
</dbReference>
<evidence type="ECO:0000313" key="1">
    <source>
        <dbReference type="EMBL" id="AKQ45365.1"/>
    </source>
</evidence>
<organism evidence="1 2">
    <name type="scientific">Rufibacter radiotolerans</name>
    <dbReference type="NCBI Taxonomy" id="1379910"/>
    <lineage>
        <taxon>Bacteria</taxon>
        <taxon>Pseudomonadati</taxon>
        <taxon>Bacteroidota</taxon>
        <taxon>Cytophagia</taxon>
        <taxon>Cytophagales</taxon>
        <taxon>Hymenobacteraceae</taxon>
        <taxon>Rufibacter</taxon>
    </lineage>
</organism>
<name>A0A0H4VI18_9BACT</name>
<dbReference type="KEGG" id="ruf:TH63_06500"/>
<evidence type="ECO:0000313" key="2">
    <source>
        <dbReference type="Proteomes" id="UP000036458"/>
    </source>
</evidence>
<gene>
    <name evidence="1" type="ORF">TH63_06500</name>
</gene>
<keyword evidence="2" id="KW-1185">Reference proteome</keyword>
<protein>
    <submittedName>
        <fullName evidence="1">Uncharacterized protein</fullName>
    </submittedName>
</protein>
<dbReference type="AlphaFoldDB" id="A0A0H4VI18"/>
<proteinExistence type="predicted"/>